<organism evidence="1 2">
    <name type="scientific">Gigaspora rosea</name>
    <dbReference type="NCBI Taxonomy" id="44941"/>
    <lineage>
        <taxon>Eukaryota</taxon>
        <taxon>Fungi</taxon>
        <taxon>Fungi incertae sedis</taxon>
        <taxon>Mucoromycota</taxon>
        <taxon>Glomeromycotina</taxon>
        <taxon>Glomeromycetes</taxon>
        <taxon>Diversisporales</taxon>
        <taxon>Gigasporaceae</taxon>
        <taxon>Gigaspora</taxon>
    </lineage>
</organism>
<gene>
    <name evidence="1" type="ORF">C2G38_2165401</name>
</gene>
<keyword evidence="2" id="KW-1185">Reference proteome</keyword>
<sequence>MLRISDRLWELFLSDLQRGHLMLNENIQNLILTEIKRLQINHFHFWIERSTQNSSYTSLMGSDKLNILENFSFTSFISKEFSQKRANQLCQLWTSFFELYKIMTLANIAGSKFKIKAESWLKLFLTPSKGQPNRSNFICGMYRIICHVHELINIHQEFEIAAFDCSAIEKKNHLQVCLCFQSTLKDGGHENYRRSYILEILEHKNRELFFQLSEVPNYFKKSKSYRLEN</sequence>
<dbReference type="OrthoDB" id="2435690at2759"/>
<proteinExistence type="predicted"/>
<evidence type="ECO:0000313" key="2">
    <source>
        <dbReference type="Proteomes" id="UP000266673"/>
    </source>
</evidence>
<comment type="caution">
    <text evidence="1">The sequence shown here is derived from an EMBL/GenBank/DDBJ whole genome shotgun (WGS) entry which is preliminary data.</text>
</comment>
<evidence type="ECO:0000313" key="1">
    <source>
        <dbReference type="EMBL" id="RIB25671.1"/>
    </source>
</evidence>
<protein>
    <submittedName>
        <fullName evidence="1">Uncharacterized protein</fullName>
    </submittedName>
</protein>
<dbReference type="AlphaFoldDB" id="A0A397VV80"/>
<reference evidence="1 2" key="1">
    <citation type="submission" date="2018-06" db="EMBL/GenBank/DDBJ databases">
        <title>Comparative genomics reveals the genomic features of Rhizophagus irregularis, R. cerebriforme, R. diaphanum and Gigaspora rosea, and their symbiotic lifestyle signature.</title>
        <authorList>
            <person name="Morin E."/>
            <person name="San Clemente H."/>
            <person name="Chen E.C.H."/>
            <person name="De La Providencia I."/>
            <person name="Hainaut M."/>
            <person name="Kuo A."/>
            <person name="Kohler A."/>
            <person name="Murat C."/>
            <person name="Tang N."/>
            <person name="Roy S."/>
            <person name="Loubradou J."/>
            <person name="Henrissat B."/>
            <person name="Grigoriev I.V."/>
            <person name="Corradi N."/>
            <person name="Roux C."/>
            <person name="Martin F.M."/>
        </authorList>
    </citation>
    <scope>NUCLEOTIDE SEQUENCE [LARGE SCALE GENOMIC DNA]</scope>
    <source>
        <strain evidence="1 2">DAOM 194757</strain>
    </source>
</reference>
<dbReference type="EMBL" id="QKWP01000166">
    <property type="protein sequence ID" value="RIB25671.1"/>
    <property type="molecule type" value="Genomic_DNA"/>
</dbReference>
<name>A0A397VV80_9GLOM</name>
<accession>A0A397VV80</accession>
<dbReference type="Proteomes" id="UP000266673">
    <property type="component" value="Unassembled WGS sequence"/>
</dbReference>